<reference evidence="2 3" key="1">
    <citation type="submission" date="2017-06" db="EMBL/GenBank/DDBJ databases">
        <title>Sequencing and comparative analysis of myxobacterial genomes.</title>
        <authorList>
            <person name="Rupp O."/>
            <person name="Goesmann A."/>
            <person name="Sogaard-Andersen L."/>
        </authorList>
    </citation>
    <scope>NUCLEOTIDE SEQUENCE [LARGE SCALE GENOMIC DNA]</scope>
    <source>
        <strain evidence="2 3">DSM 52655</strain>
    </source>
</reference>
<dbReference type="RefSeq" id="WP_095986142.1">
    <property type="nucleotide sequence ID" value="NZ_CP022098.1"/>
</dbReference>
<protein>
    <recommendedName>
        <fullName evidence="4">Lipoprotein</fullName>
    </recommendedName>
</protein>
<evidence type="ECO:0000313" key="3">
    <source>
        <dbReference type="Proteomes" id="UP000217257"/>
    </source>
</evidence>
<dbReference type="AlphaFoldDB" id="A0A250J1N0"/>
<feature type="chain" id="PRO_5013146059" description="Lipoprotein" evidence="1">
    <location>
        <begin position="22"/>
        <end position="123"/>
    </location>
</feature>
<dbReference type="EMBL" id="CP022098">
    <property type="protein sequence ID" value="ATB37894.1"/>
    <property type="molecule type" value="Genomic_DNA"/>
</dbReference>
<name>A0A250J1N0_9BACT</name>
<evidence type="ECO:0008006" key="4">
    <source>
        <dbReference type="Google" id="ProtNLM"/>
    </source>
</evidence>
<dbReference type="KEGG" id="cfus:CYFUS_003319"/>
<dbReference type="Proteomes" id="UP000217257">
    <property type="component" value="Chromosome"/>
</dbReference>
<evidence type="ECO:0000313" key="2">
    <source>
        <dbReference type="EMBL" id="ATB37894.1"/>
    </source>
</evidence>
<feature type="signal peptide" evidence="1">
    <location>
        <begin position="1"/>
        <end position="21"/>
    </location>
</feature>
<sequence length="123" mass="13375">MKKYAGLVFVGLCMLQGTANGADECIQTINQGAGTVALGLYEQQCATLSFSSGIITKDVKYNCCGPSVAIRVNGNDWNKLISEGKLDGLRYQKFDKSDNGYSLTFRKVVGKEPTTINGEDFFK</sequence>
<evidence type="ECO:0000256" key="1">
    <source>
        <dbReference type="SAM" id="SignalP"/>
    </source>
</evidence>
<organism evidence="2 3">
    <name type="scientific">Cystobacter fuscus</name>
    <dbReference type="NCBI Taxonomy" id="43"/>
    <lineage>
        <taxon>Bacteria</taxon>
        <taxon>Pseudomonadati</taxon>
        <taxon>Myxococcota</taxon>
        <taxon>Myxococcia</taxon>
        <taxon>Myxococcales</taxon>
        <taxon>Cystobacterineae</taxon>
        <taxon>Archangiaceae</taxon>
        <taxon>Cystobacter</taxon>
    </lineage>
</organism>
<accession>A0A250J1N0</accession>
<keyword evidence="1" id="KW-0732">Signal</keyword>
<gene>
    <name evidence="2" type="ORF">CYFUS_003319</name>
</gene>
<proteinExistence type="predicted"/>